<dbReference type="InterPro" id="IPR001789">
    <property type="entry name" value="Sig_transdc_resp-reg_receiver"/>
</dbReference>
<protein>
    <submittedName>
        <fullName evidence="4">Response regulator</fullName>
    </submittedName>
</protein>
<feature type="domain" description="HTH LytTR-type" evidence="3">
    <location>
        <begin position="144"/>
        <end position="248"/>
    </location>
</feature>
<dbReference type="Pfam" id="PF04397">
    <property type="entry name" value="LytTR"/>
    <property type="match status" value="1"/>
</dbReference>
<dbReference type="SMART" id="SM00850">
    <property type="entry name" value="LytTR"/>
    <property type="match status" value="1"/>
</dbReference>
<dbReference type="Proteomes" id="UP000264541">
    <property type="component" value="Unassembled WGS sequence"/>
</dbReference>
<keyword evidence="1" id="KW-0597">Phosphoprotein</keyword>
<dbReference type="InterPro" id="IPR007492">
    <property type="entry name" value="LytTR_DNA-bd_dom"/>
</dbReference>
<reference evidence="4 5" key="1">
    <citation type="submission" date="2018-08" db="EMBL/GenBank/DDBJ databases">
        <title>Bacillus chawlae sp. nov., Bacillus glennii sp. nov., and Bacillus saganii sp. nov. Isolated from the Vehicle Assembly Building at Kennedy Space Center where the Viking Spacecraft were Assembled.</title>
        <authorList>
            <person name="Seuylemezian A."/>
            <person name="Vaishampayan P."/>
        </authorList>
    </citation>
    <scope>NUCLEOTIDE SEQUENCE [LARGE SCALE GENOMIC DNA]</scope>
    <source>
        <strain evidence="4 5">V47-23a</strain>
    </source>
</reference>
<proteinExistence type="predicted"/>
<dbReference type="Gene3D" id="3.40.50.2300">
    <property type="match status" value="1"/>
</dbReference>
<dbReference type="CDD" id="cd17532">
    <property type="entry name" value="REC_LytTR_AlgR-like"/>
    <property type="match status" value="1"/>
</dbReference>
<dbReference type="AlphaFoldDB" id="A0A372LLM9"/>
<dbReference type="Gene3D" id="2.20.25.10">
    <property type="match status" value="1"/>
</dbReference>
<dbReference type="SUPFAM" id="SSF52172">
    <property type="entry name" value="CheY-like"/>
    <property type="match status" value="1"/>
</dbReference>
<accession>A0A372LLM9</accession>
<dbReference type="PANTHER" id="PTHR37299">
    <property type="entry name" value="TRANSCRIPTIONAL REGULATOR-RELATED"/>
    <property type="match status" value="1"/>
</dbReference>
<dbReference type="Pfam" id="PF00072">
    <property type="entry name" value="Response_reg"/>
    <property type="match status" value="1"/>
</dbReference>
<dbReference type="GO" id="GO:0000156">
    <property type="term" value="F:phosphorelay response regulator activity"/>
    <property type="evidence" value="ECO:0007669"/>
    <property type="project" value="InterPro"/>
</dbReference>
<evidence type="ECO:0000259" key="2">
    <source>
        <dbReference type="PROSITE" id="PS50110"/>
    </source>
</evidence>
<keyword evidence="5" id="KW-1185">Reference proteome</keyword>
<gene>
    <name evidence="4" type="ORF">D0469_15795</name>
</gene>
<dbReference type="PROSITE" id="PS50930">
    <property type="entry name" value="HTH_LYTTR"/>
    <property type="match status" value="1"/>
</dbReference>
<evidence type="ECO:0000313" key="5">
    <source>
        <dbReference type="Proteomes" id="UP000264541"/>
    </source>
</evidence>
<comment type="caution">
    <text evidence="4">The sequence shown here is derived from an EMBL/GenBank/DDBJ whole genome shotgun (WGS) entry which is preliminary data.</text>
</comment>
<dbReference type="EMBL" id="QVTE01000045">
    <property type="protein sequence ID" value="RFU67351.1"/>
    <property type="molecule type" value="Genomic_DNA"/>
</dbReference>
<dbReference type="InterPro" id="IPR046947">
    <property type="entry name" value="LytR-like"/>
</dbReference>
<dbReference type="Gene3D" id="2.40.50.40">
    <property type="match status" value="1"/>
</dbReference>
<dbReference type="RefSeq" id="WP_117327680.1">
    <property type="nucleotide sequence ID" value="NZ_QVTE01000045.1"/>
</dbReference>
<name>A0A372LLM9_9BACI</name>
<dbReference type="PANTHER" id="PTHR37299:SF1">
    <property type="entry name" value="STAGE 0 SPORULATION PROTEIN A HOMOLOG"/>
    <property type="match status" value="1"/>
</dbReference>
<dbReference type="SMART" id="SM00448">
    <property type="entry name" value="REC"/>
    <property type="match status" value="1"/>
</dbReference>
<evidence type="ECO:0000259" key="3">
    <source>
        <dbReference type="PROSITE" id="PS50930"/>
    </source>
</evidence>
<dbReference type="InterPro" id="IPR011006">
    <property type="entry name" value="CheY-like_superfamily"/>
</dbReference>
<sequence length="248" mass="28040">MLKAFIVDDEPLARDELKYLLLRSKQVQIAGEAGSVEEALEQISVLSPDLVFLDIELDEESGLELAEHIKKMDPSPAIIFATAYDEYALQAFNLNAVDYLLKPFDETRLQQTLEKITQIKSIGGYEEAPAADYPRMPIAQTGKIAVTVEERIVLVEIQSILFVSSAEGKTIITTLEKEYKIADPLIVLEKKLNNSSFLRVHRGYLVNLHHIEEVQPWFNSTYNLIMQNGSKVPVSRTYVKELKQILGF</sequence>
<evidence type="ECO:0000256" key="1">
    <source>
        <dbReference type="PROSITE-ProRule" id="PRU00169"/>
    </source>
</evidence>
<dbReference type="GO" id="GO:0003677">
    <property type="term" value="F:DNA binding"/>
    <property type="evidence" value="ECO:0007669"/>
    <property type="project" value="InterPro"/>
</dbReference>
<evidence type="ECO:0000313" key="4">
    <source>
        <dbReference type="EMBL" id="RFU67351.1"/>
    </source>
</evidence>
<feature type="domain" description="Response regulatory" evidence="2">
    <location>
        <begin position="3"/>
        <end position="117"/>
    </location>
</feature>
<dbReference type="OrthoDB" id="9809318at2"/>
<organism evidence="4 5">
    <name type="scientific">Peribacillus saganii</name>
    <dbReference type="NCBI Taxonomy" id="2303992"/>
    <lineage>
        <taxon>Bacteria</taxon>
        <taxon>Bacillati</taxon>
        <taxon>Bacillota</taxon>
        <taxon>Bacilli</taxon>
        <taxon>Bacillales</taxon>
        <taxon>Bacillaceae</taxon>
        <taxon>Peribacillus</taxon>
    </lineage>
</organism>
<feature type="modified residue" description="4-aspartylphosphate" evidence="1">
    <location>
        <position position="54"/>
    </location>
</feature>
<dbReference type="PROSITE" id="PS50110">
    <property type="entry name" value="RESPONSE_REGULATORY"/>
    <property type="match status" value="1"/>
</dbReference>